<sequence>MIVPRTAAAVVMRFVAAGAVPVLLVTAAQGTAQAHGAPTDPASRVAACGPEGPDRKAAACRAAVTANGGVAFDAWDNIRVANVGNREGEREVIPDGKLCSAGLADFKGLDIARTDWPTTQLTAGGDFTVTYKSTIQHQGSFDLFLTREGYDPAKKLQWSDLEEEPFATEEQAEFLDGSYRINATLPDGLTGRHVLYTVWRNTDSKDTYYHCSDVVLAADMPGESRRLGVLGRPSTPKVSEAPLTGVNSSPSQSQSASSGGGNNSTIVAGGVAALALLVVGTLVTLRPPRVDNSRHRRD</sequence>
<dbReference type="Gene3D" id="2.70.50.50">
    <property type="entry name" value="chitin-binding protein cbp21"/>
    <property type="match status" value="1"/>
</dbReference>
<feature type="domain" description="Chitin-binding type-4" evidence="5">
    <location>
        <begin position="35"/>
        <end position="214"/>
    </location>
</feature>
<dbReference type="Proteomes" id="UP001431429">
    <property type="component" value="Unassembled WGS sequence"/>
</dbReference>
<dbReference type="EMBL" id="JAMQAW010000012">
    <property type="protein sequence ID" value="MCM2389852.1"/>
    <property type="molecule type" value="Genomic_DNA"/>
</dbReference>
<dbReference type="RefSeq" id="WP_250920194.1">
    <property type="nucleotide sequence ID" value="NZ_JAMQAW010000012.1"/>
</dbReference>
<dbReference type="InterPro" id="IPR014756">
    <property type="entry name" value="Ig_E-set"/>
</dbReference>
<evidence type="ECO:0000256" key="3">
    <source>
        <dbReference type="SAM" id="Phobius"/>
    </source>
</evidence>
<keyword evidence="6" id="KW-0503">Monooxygenase</keyword>
<feature type="transmembrane region" description="Helical" evidence="3">
    <location>
        <begin position="266"/>
        <end position="285"/>
    </location>
</feature>
<keyword evidence="6" id="KW-0560">Oxidoreductase</keyword>
<dbReference type="InterPro" id="IPR051024">
    <property type="entry name" value="GlcNAc_Chitin_IntDeg"/>
</dbReference>
<dbReference type="CDD" id="cd21177">
    <property type="entry name" value="LPMO_AA10"/>
    <property type="match status" value="1"/>
</dbReference>
<evidence type="ECO:0000256" key="2">
    <source>
        <dbReference type="SAM" id="MobiDB-lite"/>
    </source>
</evidence>
<name>A0ABT0UNE9_9ACTN</name>
<keyword evidence="1 4" id="KW-0732">Signal</keyword>
<keyword evidence="3" id="KW-0472">Membrane</keyword>
<feature type="signal peptide" evidence="4">
    <location>
        <begin position="1"/>
        <end position="34"/>
    </location>
</feature>
<evidence type="ECO:0000259" key="5">
    <source>
        <dbReference type="Pfam" id="PF03067"/>
    </source>
</evidence>
<dbReference type="SUPFAM" id="SSF81296">
    <property type="entry name" value="E set domains"/>
    <property type="match status" value="1"/>
</dbReference>
<gene>
    <name evidence="6" type="ORF">NBG84_16415</name>
</gene>
<dbReference type="Pfam" id="PF03067">
    <property type="entry name" value="LPMO_10"/>
    <property type="match status" value="1"/>
</dbReference>
<evidence type="ECO:0000256" key="4">
    <source>
        <dbReference type="SAM" id="SignalP"/>
    </source>
</evidence>
<keyword evidence="3" id="KW-0812">Transmembrane</keyword>
<evidence type="ECO:0000313" key="7">
    <source>
        <dbReference type="Proteomes" id="UP001431429"/>
    </source>
</evidence>
<dbReference type="PANTHER" id="PTHR34823">
    <property type="entry name" value="GLCNAC-BINDING PROTEIN A"/>
    <property type="match status" value="1"/>
</dbReference>
<proteinExistence type="predicted"/>
<organism evidence="6 7">
    <name type="scientific">Streptomyces albipurpureus</name>
    <dbReference type="NCBI Taxonomy" id="2897419"/>
    <lineage>
        <taxon>Bacteria</taxon>
        <taxon>Bacillati</taxon>
        <taxon>Actinomycetota</taxon>
        <taxon>Actinomycetes</taxon>
        <taxon>Kitasatosporales</taxon>
        <taxon>Streptomycetaceae</taxon>
        <taxon>Streptomyces</taxon>
    </lineage>
</organism>
<dbReference type="GO" id="GO:0004497">
    <property type="term" value="F:monooxygenase activity"/>
    <property type="evidence" value="ECO:0007669"/>
    <property type="project" value="UniProtKB-KW"/>
</dbReference>
<dbReference type="InterPro" id="IPR004302">
    <property type="entry name" value="Cellulose/chitin-bd_N"/>
</dbReference>
<accession>A0ABT0UNE9</accession>
<protein>
    <submittedName>
        <fullName evidence="6">Lytic polysaccharide monooxygenase</fullName>
    </submittedName>
</protein>
<comment type="caution">
    <text evidence="6">The sequence shown here is derived from an EMBL/GenBank/DDBJ whole genome shotgun (WGS) entry which is preliminary data.</text>
</comment>
<reference evidence="6" key="1">
    <citation type="submission" date="2022-06" db="EMBL/GenBank/DDBJ databases">
        <title>Genome public.</title>
        <authorList>
            <person name="Sun Q."/>
        </authorList>
    </citation>
    <scope>NUCLEOTIDE SEQUENCE</scope>
    <source>
        <strain evidence="6">CWNU-1</strain>
    </source>
</reference>
<feature type="region of interest" description="Disordered" evidence="2">
    <location>
        <begin position="226"/>
        <end position="262"/>
    </location>
</feature>
<evidence type="ECO:0000256" key="1">
    <source>
        <dbReference type="ARBA" id="ARBA00022729"/>
    </source>
</evidence>
<feature type="compositionally biased region" description="Low complexity" evidence="2">
    <location>
        <begin position="247"/>
        <end position="262"/>
    </location>
</feature>
<keyword evidence="7" id="KW-1185">Reference proteome</keyword>
<feature type="chain" id="PRO_5045838551" evidence="4">
    <location>
        <begin position="35"/>
        <end position="298"/>
    </location>
</feature>
<evidence type="ECO:0000313" key="6">
    <source>
        <dbReference type="EMBL" id="MCM2389852.1"/>
    </source>
</evidence>
<dbReference type="PANTHER" id="PTHR34823:SF1">
    <property type="entry name" value="CHITIN-BINDING TYPE-4 DOMAIN-CONTAINING PROTEIN"/>
    <property type="match status" value="1"/>
</dbReference>
<keyword evidence="3" id="KW-1133">Transmembrane helix</keyword>